<dbReference type="InParanoid" id="Q01GT0"/>
<dbReference type="Proteomes" id="UP000009170">
    <property type="component" value="Unassembled WGS sequence"/>
</dbReference>
<evidence type="ECO:0000256" key="1">
    <source>
        <dbReference type="SAM" id="MobiDB-lite"/>
    </source>
</evidence>
<dbReference type="GeneID" id="9834718"/>
<dbReference type="KEGG" id="ota:OT_ostta01g01520"/>
<sequence length="178" mass="18362">MPLGVSASTIVLIAAGALALGPRDVPLAARALGRLTGRATAHASKLARAIERATSDDELRGIQDEMRESVKDLRGVAREIGRELKPSGGERGAGRGATTGARTSAATTTVKEAVEATRRENVIPVSAREIGRGSGGGSTGSDVLAAMHEERELAYKAAKLMESGAVDAYLASREREGG</sequence>
<evidence type="ECO:0000313" key="3">
    <source>
        <dbReference type="EMBL" id="CAL50064.1"/>
    </source>
</evidence>
<keyword evidence="2" id="KW-0732">Signal</keyword>
<dbReference type="PANTHER" id="PTHR35512">
    <property type="entry name" value="OS11G0550900 PROTEIN"/>
    <property type="match status" value="1"/>
</dbReference>
<dbReference type="OrthoDB" id="10581374at2759"/>
<feature type="signal peptide" evidence="2">
    <location>
        <begin position="1"/>
        <end position="19"/>
    </location>
</feature>
<reference evidence="4" key="3">
    <citation type="submission" date="2017-04" db="EMBL/GenBank/DDBJ databases">
        <title>Population genomics of picophytoplankton unveils novel chromosome hypervariability.</title>
        <authorList>
            <consortium name="DOE Joint Genome Institute"/>
            <person name="Blanc-Mathieu R."/>
            <person name="Krasovec M."/>
            <person name="Hebrard M."/>
            <person name="Yau S."/>
            <person name="Desgranges E."/>
            <person name="Martin J."/>
            <person name="Schackwitz W."/>
            <person name="Kuo A."/>
            <person name="Salin G."/>
            <person name="Donnadieu C."/>
            <person name="Desdevises Y."/>
            <person name="Sanchez-Ferandin S."/>
            <person name="Moreau H."/>
            <person name="Rivals E."/>
            <person name="Grigoriev I.V."/>
            <person name="Grimsley N."/>
            <person name="Eyre-Walker A."/>
            <person name="Piganeau G."/>
        </authorList>
    </citation>
    <scope>NUCLEOTIDE SEQUENCE [LARGE SCALE GENOMIC DNA]</scope>
    <source>
        <strain evidence="4">RCC 1115</strain>
    </source>
</reference>
<reference evidence="3" key="2">
    <citation type="journal article" date="2014" name="BMC Genomics">
        <title>An improved genome of the model marine alga Ostreococcus tauri unfolds by assessing Illumina de novo assemblies.</title>
        <authorList>
            <person name="Blanc-Mathieu R."/>
            <person name="Verhelst B."/>
            <person name="Derelle E."/>
            <person name="Rombauts S."/>
            <person name="Bouget F.Y."/>
            <person name="Carre I."/>
            <person name="Chateau A."/>
            <person name="Eyre-Walker A."/>
            <person name="Grimsley N."/>
            <person name="Moreau H."/>
            <person name="Piegu B."/>
            <person name="Rivals E."/>
            <person name="Schackwitz W."/>
            <person name="Van de Peer Y."/>
            <person name="Piganeau G."/>
        </authorList>
    </citation>
    <scope>NUCLEOTIDE SEQUENCE</scope>
    <source>
        <strain evidence="3">RCC4221</strain>
    </source>
</reference>
<accession>A0A1Y5I3P5</accession>
<dbReference type="AlphaFoldDB" id="Q01GT0"/>
<accession>A0A454XTH2</accession>
<evidence type="ECO:0000256" key="2">
    <source>
        <dbReference type="SAM" id="SignalP"/>
    </source>
</evidence>
<reference evidence="3 5" key="1">
    <citation type="journal article" date="2006" name="Proc. Natl. Acad. Sci. U.S.A.">
        <title>Genome analysis of the smallest free-living eukaryote Ostreococcus tauri unveils many unique features.</title>
        <authorList>
            <person name="Derelle E."/>
            <person name="Ferraz C."/>
            <person name="Rombauts S."/>
            <person name="Rouze P."/>
            <person name="Worden A.Z."/>
            <person name="Robbens S."/>
            <person name="Partensky F."/>
            <person name="Degroeve S."/>
            <person name="Echeynie S."/>
            <person name="Cooke R."/>
            <person name="Saeys Y."/>
            <person name="Wuyts J."/>
            <person name="Jabbari K."/>
            <person name="Bowler C."/>
            <person name="Panaud O."/>
            <person name="Piegu B."/>
            <person name="Ball S.G."/>
            <person name="Ral J.-P."/>
            <person name="Bouget F.-Y."/>
            <person name="Piganeau G."/>
            <person name="De Baets B."/>
            <person name="Picard A."/>
            <person name="Delseny M."/>
            <person name="Demaille J."/>
            <person name="Van de Peer Y."/>
            <person name="Moreau H."/>
        </authorList>
    </citation>
    <scope>NUCLEOTIDE SEQUENCE [LARGE SCALE GENOMIC DNA]</scope>
    <source>
        <strain evidence="3 5">OTTH0595</strain>
    </source>
</reference>
<evidence type="ECO:0000313" key="5">
    <source>
        <dbReference type="Proteomes" id="UP000009170"/>
    </source>
</evidence>
<dbReference type="PANTHER" id="PTHR35512:SF1">
    <property type="entry name" value="OS11G0550900 PROTEIN"/>
    <property type="match status" value="1"/>
</dbReference>
<keyword evidence="5" id="KW-1185">Reference proteome</keyword>
<feature type="region of interest" description="Disordered" evidence="1">
    <location>
        <begin position="81"/>
        <end position="110"/>
    </location>
</feature>
<dbReference type="Proteomes" id="UP000195557">
    <property type="component" value="Unassembled WGS sequence"/>
</dbReference>
<dbReference type="EMBL" id="KZ155838">
    <property type="protein sequence ID" value="OUS42814.1"/>
    <property type="molecule type" value="Genomic_DNA"/>
</dbReference>
<evidence type="ECO:0000313" key="4">
    <source>
        <dbReference type="EMBL" id="OUS42814.1"/>
    </source>
</evidence>
<feature type="chain" id="PRO_5030174957" evidence="2">
    <location>
        <begin position="20"/>
        <end position="178"/>
    </location>
</feature>
<dbReference type="RefSeq" id="XP_003074212.1">
    <property type="nucleotide sequence ID" value="XM_003074166.1"/>
</dbReference>
<gene>
    <name evidence="4" type="ORF">BE221DRAFT_61608</name>
    <name evidence="3" type="ORF">OT_ostta01g01520</name>
</gene>
<protein>
    <submittedName>
        <fullName evidence="3">Unnamed product</fullName>
    </submittedName>
</protein>
<accession>Q01GT0</accession>
<dbReference type="EMBL" id="CAID01000001">
    <property type="protein sequence ID" value="CAL50064.1"/>
    <property type="molecule type" value="Genomic_DNA"/>
</dbReference>
<organism evidence="3 5">
    <name type="scientific">Ostreococcus tauri</name>
    <name type="common">Marine green alga</name>
    <dbReference type="NCBI Taxonomy" id="70448"/>
    <lineage>
        <taxon>Eukaryota</taxon>
        <taxon>Viridiplantae</taxon>
        <taxon>Chlorophyta</taxon>
        <taxon>Mamiellophyceae</taxon>
        <taxon>Mamiellales</taxon>
        <taxon>Bathycoccaceae</taxon>
        <taxon>Ostreococcus</taxon>
    </lineage>
</organism>
<name>Q01GT0_OSTTA</name>
<feature type="compositionally biased region" description="Low complexity" evidence="1">
    <location>
        <begin position="98"/>
        <end position="110"/>
    </location>
</feature>
<proteinExistence type="predicted"/>